<dbReference type="PANTHER" id="PTHR43685:SF2">
    <property type="entry name" value="GLYCOSYLTRANSFERASE 2-LIKE DOMAIN-CONTAINING PROTEIN"/>
    <property type="match status" value="1"/>
</dbReference>
<keyword evidence="2" id="KW-0808">Transferase</keyword>
<dbReference type="RefSeq" id="WP_290346181.1">
    <property type="nucleotide sequence ID" value="NZ_JAUFPX010000012.1"/>
</dbReference>
<comment type="caution">
    <text evidence="2">The sequence shown here is derived from an EMBL/GenBank/DDBJ whole genome shotgun (WGS) entry which is preliminary data.</text>
</comment>
<dbReference type="Proteomes" id="UP001224644">
    <property type="component" value="Unassembled WGS sequence"/>
</dbReference>
<keyword evidence="3" id="KW-1185">Reference proteome</keyword>
<keyword evidence="2" id="KW-0328">Glycosyltransferase</keyword>
<dbReference type="InterPro" id="IPR001173">
    <property type="entry name" value="Glyco_trans_2-like"/>
</dbReference>
<reference evidence="3" key="1">
    <citation type="journal article" date="2019" name="Int. J. Syst. Evol. Microbiol.">
        <title>The Global Catalogue of Microorganisms (GCM) 10K type strain sequencing project: providing services to taxonomists for standard genome sequencing and annotation.</title>
        <authorList>
            <consortium name="The Broad Institute Genomics Platform"/>
            <consortium name="The Broad Institute Genome Sequencing Center for Infectious Disease"/>
            <person name="Wu L."/>
            <person name="Ma J."/>
        </authorList>
    </citation>
    <scope>NUCLEOTIDE SEQUENCE [LARGE SCALE GENOMIC DNA]</scope>
    <source>
        <strain evidence="3">CECT 7069</strain>
    </source>
</reference>
<dbReference type="Pfam" id="PF00535">
    <property type="entry name" value="Glycos_transf_2"/>
    <property type="match status" value="2"/>
</dbReference>
<accession>A0ABT8BJ91</accession>
<dbReference type="SUPFAM" id="SSF53448">
    <property type="entry name" value="Nucleotide-diphospho-sugar transferases"/>
    <property type="match status" value="3"/>
</dbReference>
<name>A0ABT8BJ91_9HYPH</name>
<dbReference type="GO" id="GO:0016757">
    <property type="term" value="F:glycosyltransferase activity"/>
    <property type="evidence" value="ECO:0007669"/>
    <property type="project" value="UniProtKB-KW"/>
</dbReference>
<dbReference type="InterPro" id="IPR029044">
    <property type="entry name" value="Nucleotide-diphossugar_trans"/>
</dbReference>
<gene>
    <name evidence="2" type="ORF">QWZ12_13200</name>
</gene>
<dbReference type="EC" id="2.4.-.-" evidence="2"/>
<dbReference type="Pfam" id="PF13641">
    <property type="entry name" value="Glyco_tranf_2_3"/>
    <property type="match status" value="1"/>
</dbReference>
<proteinExistence type="predicted"/>
<sequence length="1933" mass="214158">MIKAFFGDRSGLDREPSSDYDLLARSGLFDATYYLRENPDVAEAKADPIVHYLTVGFLEGREPSAFFDGTGYREGDVAIKASGINPLVHWLRDGAAEGRAAPLRRAGPATSDQVKSDYALVARSGLFDIRYYLANNPDVAASGEDPIVHYLQFGYLDGRAPSAFFDGNAYRDRNADVREARLNPLVHWLRLGSAEGRMPPVRDGVAEPGTDYALVARSGLFDEAYYLRSNPDVAESGLDPIVHYLTSGFREGREPAAFFDGKTYAQRYPDVGTAGQAPLVHWMRVGKAEGRRAPIRDAAATTAGTDYDLVARSGLFDPAYYLRANPEVAAAGLDPISHYLQTGHASGRQPSEFFDGAAYLASHSEVAAAGLNPLVHWLRVGAEEGRPAPVATRNRRDGTDYDLVARSGWFDPAYYLRQNPDVAEAGLDPISHYLTGGFREGREPSAFFDGRGYGVRYPDVLLADIPPLVHWLRVGLREDREAPFRPDAERKTGLRSDYEVVTQSGLFDPAFYLRENPDVAEAGLDPVSHYLAGGFREGREPSAFFDGRGYRARYPDVVVADIAPLLHWLRFGLGENREAPIRRDAGGEIGPGSDYGDVAASGLFDRAFYLRDNPDVAEAGIDPVVHYLTAGFREGREPAAFFDGRGYRARYPDVVLADIAPLLHWLRVGLSEGREAPFHIDAEAEARRHSDYAVAAQSGLFDRAYYLRENADVAAAGLDPVAHYVTSGFREGREPSEFFDGRAYHARYPDAADTAPLVHWMRTGLAEGRRPPIRGAVPPGTGIDSDYELVARSGLFDVGYYLRTYPDVAADGMDPIAHYLSSGHLQEREPSLFFHGQTYLERYPDVRASAINPLVHWLRTGTLEGREAPLNTLGIKRKLTLRDLCEPVRTEATPGFDDPAFRLSVVTPSFNTEPAHLQELFQTLLNQTYAGWRWIIVDNGSERPDTLHALRRIAAADERVSVTFAERNLGIAGGTNHAIAQADGTHVALVDHDDLLPRTVFEEIWKAVRVNHDADLIYTDECKISDDGELYDVVLKPGWSPALLENTMYLSHLTVYRREFMARVGAFRPEFDGTQDYDYSLRASRHVAKAIHVPVIGYVWRASPSSTATSMTTKSYSVGRQETSLIEFARDRDPAASVSPGFGDGFWRTHYTLPETPPLLSYVIPTGAGSRVVRERRINLILNCIDSFESKDFYPNREYVIVHNGDLSEEQQARLAEIPGIRLVHYEDRSLNIARKLNIGVAAAEGELVCLLNDDVEAITSRGGEELVAFLLAHADVGMIGPLCLFENGTVQHNGVILLEQGPSHAGLFVAPSHAGATGNLLQCRREVFGVTGAMAIVRRADYQALGGFDERFPLNYNDVDFCLRLRESGRTCVVDPGVRVYHYESASKTGTYRCEKEALYARWPGLRDPYFNQGFDQRDPTYRVLLRPERAPVETDPAAFENWLDRHIAWRIRNYPAPGTIRFSLCVPVYDQPAAFLEEMLQSCLLQTYENREIVIVDDGSTRQDTLTWLAKVEASGHARVIRHEKNVGIAGANRTWLAAAEGDVLVPLDADDYLTIDALQVMAHWIERYPDGRVFYSDEFKSDPSSIKASPFFKPAFDPFLSTNCCFETHLMAWRRDLLLEIDAYGDDRATWCHDWDAIGRAWAAGYEPVHVPELLYAWRINPGSTASAETGDKPAALASQKFVLDRLVSARGRADAVCVRPNEAGQNTGMWSLRPRRALEGVMSLRAEDAWRDGGAALRAAADNGAEWIFLRAGDASSEADLSELSALPAWDDRVDVVSGLLTDAGGTTLKWSGAFFCPDGTVLDPYLGRAFADSYHGQIHTQRCVDVAAPTNVLIRTGALRRVLRDEAGPLTSDRLMILLGLDAVRGGRLVAVTPYLRAVWVAAPGLTLPLDREGILNEAKPELLASRWYDGRLSSDRPYGIEPRRWGR</sequence>
<protein>
    <submittedName>
        <fullName evidence="2">Glycosyltransferase</fullName>
        <ecNumber evidence="2">2.4.-.-</ecNumber>
    </submittedName>
</protein>
<dbReference type="PANTHER" id="PTHR43685">
    <property type="entry name" value="GLYCOSYLTRANSFERASE"/>
    <property type="match status" value="1"/>
</dbReference>
<dbReference type="EMBL" id="JAUFPX010000012">
    <property type="protein sequence ID" value="MDN3591562.1"/>
    <property type="molecule type" value="Genomic_DNA"/>
</dbReference>
<feature type="domain" description="Glycosyltransferase 2-like" evidence="1">
    <location>
        <begin position="904"/>
        <end position="1013"/>
    </location>
</feature>
<organism evidence="2 3">
    <name type="scientific">Methylobacterium adhaesivum</name>
    <dbReference type="NCBI Taxonomy" id="333297"/>
    <lineage>
        <taxon>Bacteria</taxon>
        <taxon>Pseudomonadati</taxon>
        <taxon>Pseudomonadota</taxon>
        <taxon>Alphaproteobacteria</taxon>
        <taxon>Hyphomicrobiales</taxon>
        <taxon>Methylobacteriaceae</taxon>
        <taxon>Methylobacterium</taxon>
    </lineage>
</organism>
<evidence type="ECO:0000313" key="2">
    <source>
        <dbReference type="EMBL" id="MDN3591562.1"/>
    </source>
</evidence>
<dbReference type="Gene3D" id="3.90.550.10">
    <property type="entry name" value="Spore Coat Polysaccharide Biosynthesis Protein SpsA, Chain A"/>
    <property type="match status" value="3"/>
</dbReference>
<evidence type="ECO:0000313" key="3">
    <source>
        <dbReference type="Proteomes" id="UP001224644"/>
    </source>
</evidence>
<feature type="domain" description="Glycosyltransferase 2-like" evidence="1">
    <location>
        <begin position="1465"/>
        <end position="1620"/>
    </location>
</feature>
<evidence type="ECO:0000259" key="1">
    <source>
        <dbReference type="Pfam" id="PF00535"/>
    </source>
</evidence>
<dbReference type="InterPro" id="IPR050834">
    <property type="entry name" value="Glycosyltransf_2"/>
</dbReference>